<feature type="transmembrane region" description="Helical" evidence="1">
    <location>
        <begin position="113"/>
        <end position="132"/>
    </location>
</feature>
<organism evidence="2 3">
    <name type="scientific">Campylobacter gastrosuis</name>
    <dbReference type="NCBI Taxonomy" id="2974576"/>
    <lineage>
        <taxon>Bacteria</taxon>
        <taxon>Pseudomonadati</taxon>
        <taxon>Campylobacterota</taxon>
        <taxon>Epsilonproteobacteria</taxon>
        <taxon>Campylobacterales</taxon>
        <taxon>Campylobacteraceae</taxon>
        <taxon>Campylobacter</taxon>
    </lineage>
</organism>
<evidence type="ECO:0000313" key="3">
    <source>
        <dbReference type="Proteomes" id="UP001173801"/>
    </source>
</evidence>
<dbReference type="RefSeq" id="WP_284938068.1">
    <property type="nucleotide sequence ID" value="NZ_JANURM010000012.1"/>
</dbReference>
<gene>
    <name evidence="2" type="ORF">NYG85_08545</name>
</gene>
<comment type="caution">
    <text evidence="2">The sequence shown here is derived from an EMBL/GenBank/DDBJ whole genome shotgun (WGS) entry which is preliminary data.</text>
</comment>
<name>A0ABT7HRQ9_9BACT</name>
<proteinExistence type="predicted"/>
<dbReference type="EMBL" id="JANURM010000012">
    <property type="protein sequence ID" value="MDL0089405.1"/>
    <property type="molecule type" value="Genomic_DNA"/>
</dbReference>
<reference evidence="2" key="1">
    <citation type="submission" date="2022-08" db="EMBL/GenBank/DDBJ databases">
        <authorList>
            <person name="Wang H."/>
        </authorList>
    </citation>
    <scope>NUCLEOTIDE SEQUENCE</scope>
    <source>
        <strain evidence="2">PS10</strain>
    </source>
</reference>
<reference evidence="2" key="2">
    <citation type="journal article" date="2023" name="Microorganisms">
        <title>Isolation and Genomic Characteristics of Cat-Borne Campylobacter felis sp. nov. and Sheep-Borne Campylobacter ovis sp. nov.</title>
        <authorList>
            <person name="Wang H."/>
            <person name="Li Y."/>
            <person name="Gu Y."/>
            <person name="Zhou G."/>
            <person name="Chen X."/>
            <person name="Zhang X."/>
            <person name="Shao Z."/>
            <person name="Zhang J."/>
            <person name="Zhang M."/>
        </authorList>
    </citation>
    <scope>NUCLEOTIDE SEQUENCE</scope>
    <source>
        <strain evidence="2">PS10</strain>
    </source>
</reference>
<keyword evidence="1" id="KW-1133">Transmembrane helix</keyword>
<keyword evidence="3" id="KW-1185">Reference proteome</keyword>
<sequence>MILATFKKRDGTSITAKNAQILNGDDEQNAIHEIISTINAHGIMCRRKQEIRRAGDKFVAFLDPNFMKKQGCSLIILCDKNSTNDEINATLRALSVDNLLFKKALRHYRLAQISKLIFVLVILVLILFLLNIH</sequence>
<dbReference type="Proteomes" id="UP001173801">
    <property type="component" value="Unassembled WGS sequence"/>
</dbReference>
<keyword evidence="1" id="KW-0812">Transmembrane</keyword>
<accession>A0ABT7HRQ9</accession>
<evidence type="ECO:0000256" key="1">
    <source>
        <dbReference type="SAM" id="Phobius"/>
    </source>
</evidence>
<evidence type="ECO:0000313" key="2">
    <source>
        <dbReference type="EMBL" id="MDL0089405.1"/>
    </source>
</evidence>
<protein>
    <submittedName>
        <fullName evidence="2">Uncharacterized protein</fullName>
    </submittedName>
</protein>
<keyword evidence="1" id="KW-0472">Membrane</keyword>